<dbReference type="InterPro" id="IPR012340">
    <property type="entry name" value="NA-bd_OB-fold"/>
</dbReference>
<keyword evidence="4" id="KW-1185">Reference proteome</keyword>
<dbReference type="Proteomes" id="UP000267251">
    <property type="component" value="Unassembled WGS sequence"/>
</dbReference>
<accession>A0A4P9Y541</accession>
<dbReference type="AlphaFoldDB" id="A0A4P9Y541"/>
<dbReference type="GO" id="GO:0003697">
    <property type="term" value="F:single-stranded DNA binding"/>
    <property type="evidence" value="ECO:0007669"/>
    <property type="project" value="InterPro"/>
</dbReference>
<organism evidence="3 4">
    <name type="scientific">Piptocephalis cylindrospora</name>
    <dbReference type="NCBI Taxonomy" id="1907219"/>
    <lineage>
        <taxon>Eukaryota</taxon>
        <taxon>Fungi</taxon>
        <taxon>Fungi incertae sedis</taxon>
        <taxon>Zoopagomycota</taxon>
        <taxon>Zoopagomycotina</taxon>
        <taxon>Zoopagomycetes</taxon>
        <taxon>Zoopagales</taxon>
        <taxon>Piptocephalidaceae</taxon>
        <taxon>Piptocephalis</taxon>
    </lineage>
</organism>
<reference evidence="4" key="1">
    <citation type="journal article" date="2018" name="Nat. Microbiol.">
        <title>Leveraging single-cell genomics to expand the fungal tree of life.</title>
        <authorList>
            <person name="Ahrendt S.R."/>
            <person name="Quandt C.A."/>
            <person name="Ciobanu D."/>
            <person name="Clum A."/>
            <person name="Salamov A."/>
            <person name="Andreopoulos B."/>
            <person name="Cheng J.F."/>
            <person name="Woyke T."/>
            <person name="Pelin A."/>
            <person name="Henrissat B."/>
            <person name="Reynolds N.K."/>
            <person name="Benny G.L."/>
            <person name="Smith M.E."/>
            <person name="James T.Y."/>
            <person name="Grigoriev I.V."/>
        </authorList>
    </citation>
    <scope>NUCLEOTIDE SEQUENCE [LARGE SCALE GENOMIC DNA]</scope>
</reference>
<evidence type="ECO:0000256" key="2">
    <source>
        <dbReference type="PROSITE-ProRule" id="PRU00252"/>
    </source>
</evidence>
<evidence type="ECO:0000256" key="1">
    <source>
        <dbReference type="ARBA" id="ARBA00023125"/>
    </source>
</evidence>
<dbReference type="OrthoDB" id="10505044at2759"/>
<dbReference type="EMBL" id="KZ987888">
    <property type="protein sequence ID" value="RKP14087.1"/>
    <property type="molecule type" value="Genomic_DNA"/>
</dbReference>
<protein>
    <submittedName>
        <fullName evidence="3">Uncharacterized protein</fullName>
    </submittedName>
</protein>
<proteinExistence type="predicted"/>
<name>A0A4P9Y541_9FUNG</name>
<evidence type="ECO:0000313" key="4">
    <source>
        <dbReference type="Proteomes" id="UP000267251"/>
    </source>
</evidence>
<dbReference type="PROSITE" id="PS50935">
    <property type="entry name" value="SSB"/>
    <property type="match status" value="1"/>
</dbReference>
<keyword evidence="1 2" id="KW-0238">DNA-binding</keyword>
<dbReference type="SUPFAM" id="SSF50249">
    <property type="entry name" value="Nucleic acid-binding proteins"/>
    <property type="match status" value="2"/>
</dbReference>
<gene>
    <name evidence="3" type="ORF">BJ684DRAFT_19485</name>
</gene>
<dbReference type="InterPro" id="IPR000424">
    <property type="entry name" value="Primosome_PriB/ssb"/>
</dbReference>
<sequence>MGAKAPATVRALRNLQQTGSSSGGLKDPSTPVNGQTQGLDLNSWIAVGQVVSPLTLTQTQNFDSASLQLYVGGTFPSKDGNHHREWLKVRVLIKGPTETTRAIETIRLGSFIMVKGTLRYSQPYDTFYSTSFTAYVEADQIVPLFSSSLVDYNGRMMGRDVVGSAQSMTLIGRVLHPPRLIHSPDPMYLSTVLTETTCGSEEHQILQLAGGEFGPSMRRPPPPFRPGDRVHAVGRATVKTLEDEDGYQRYIVRIVAQSVKIIIRAKDP</sequence>
<evidence type="ECO:0000313" key="3">
    <source>
        <dbReference type="EMBL" id="RKP14087.1"/>
    </source>
</evidence>